<evidence type="ECO:0000256" key="12">
    <source>
        <dbReference type="ARBA" id="ARBA00023065"/>
    </source>
</evidence>
<organism evidence="19 20">
    <name type="scientific">Vibrio crassostreae</name>
    <dbReference type="NCBI Taxonomy" id="246167"/>
    <lineage>
        <taxon>Bacteria</taxon>
        <taxon>Pseudomonadati</taxon>
        <taxon>Pseudomonadota</taxon>
        <taxon>Gammaproteobacteria</taxon>
        <taxon>Vibrionales</taxon>
        <taxon>Vibrionaceae</taxon>
        <taxon>Vibrio</taxon>
    </lineage>
</organism>
<evidence type="ECO:0000256" key="2">
    <source>
        <dbReference type="ARBA" id="ARBA00003002"/>
    </source>
</evidence>
<evidence type="ECO:0000256" key="15">
    <source>
        <dbReference type="ARBA" id="ARBA00048176"/>
    </source>
</evidence>
<keyword evidence="6 16" id="KW-0813">Transport</keyword>
<dbReference type="NCBIfam" id="TIGR01195">
    <property type="entry name" value="oadG_fam"/>
    <property type="match status" value="1"/>
</dbReference>
<evidence type="ECO:0000256" key="16">
    <source>
        <dbReference type="HAMAP-Rule" id="MF_00404"/>
    </source>
</evidence>
<accession>A0A822MSY3</accession>
<evidence type="ECO:0000256" key="4">
    <source>
        <dbReference type="ARBA" id="ARBA00005844"/>
    </source>
</evidence>
<dbReference type="AlphaFoldDB" id="A0A822MSY3"/>
<dbReference type="GO" id="GO:0015081">
    <property type="term" value="F:sodium ion transmembrane transporter activity"/>
    <property type="evidence" value="ECO:0007669"/>
    <property type="project" value="UniProtKB-UniRule"/>
</dbReference>
<keyword evidence="9 16" id="KW-1278">Translocase</keyword>
<evidence type="ECO:0000256" key="5">
    <source>
        <dbReference type="ARBA" id="ARBA00011869"/>
    </source>
</evidence>
<dbReference type="GO" id="GO:0005886">
    <property type="term" value="C:plasma membrane"/>
    <property type="evidence" value="ECO:0007669"/>
    <property type="project" value="UniProtKB-SubCell"/>
</dbReference>
<gene>
    <name evidence="16 19" type="primary">oadG</name>
    <name evidence="19" type="ORF">VCR5J5_1360056</name>
</gene>
<evidence type="ECO:0000256" key="18">
    <source>
        <dbReference type="SAM" id="MobiDB-lite"/>
    </source>
</evidence>
<dbReference type="InterPro" id="IPR005899">
    <property type="entry name" value="Na_pump_deCOase"/>
</dbReference>
<comment type="function">
    <text evidence="2 16 17">Catalyzes the decarboxylation of oxaloacetate coupled to Na(+) translocation.</text>
</comment>
<evidence type="ECO:0000256" key="7">
    <source>
        <dbReference type="ARBA" id="ARBA00022475"/>
    </source>
</evidence>
<dbReference type="GO" id="GO:0008948">
    <property type="term" value="F:oxaloacetate decarboxylase activity"/>
    <property type="evidence" value="ECO:0007669"/>
    <property type="project" value="UniProtKB-UniRule"/>
</dbReference>
<name>A0A822MSY3_9VIBR</name>
<keyword evidence="13 16" id="KW-0472">Membrane</keyword>
<dbReference type="EMBL" id="CCJV01000042">
    <property type="protein sequence ID" value="CDT00331.1"/>
    <property type="molecule type" value="Genomic_DNA"/>
</dbReference>
<comment type="caution">
    <text evidence="19">The sequence shown here is derived from an EMBL/GenBank/DDBJ whole genome shotgun (WGS) entry which is preliminary data.</text>
</comment>
<feature type="transmembrane region" description="Helical" evidence="16 17">
    <location>
        <begin position="12"/>
        <end position="33"/>
    </location>
</feature>
<evidence type="ECO:0000256" key="11">
    <source>
        <dbReference type="ARBA" id="ARBA00023053"/>
    </source>
</evidence>
<comment type="similarity">
    <text evidence="4 16 17">Belongs to the OadG family.</text>
</comment>
<dbReference type="InterPro" id="IPR023424">
    <property type="entry name" value="OadG"/>
</dbReference>
<evidence type="ECO:0000256" key="1">
    <source>
        <dbReference type="ARBA" id="ARBA00001959"/>
    </source>
</evidence>
<evidence type="ECO:0000256" key="6">
    <source>
        <dbReference type="ARBA" id="ARBA00022448"/>
    </source>
</evidence>
<comment type="cofactor">
    <cofactor evidence="1 16 17">
        <name>Na(+)</name>
        <dbReference type="ChEBI" id="CHEBI:29101"/>
    </cofactor>
</comment>
<dbReference type="Proteomes" id="UP000049495">
    <property type="component" value="Unassembled WGS sequence"/>
</dbReference>
<evidence type="ECO:0000256" key="9">
    <source>
        <dbReference type="ARBA" id="ARBA00022967"/>
    </source>
</evidence>
<reference evidence="20" key="1">
    <citation type="submission" date="2014-06" db="EMBL/GenBank/DDBJ databases">
        <authorList>
            <person name="Le Roux Frederique"/>
        </authorList>
    </citation>
    <scope>NUCLEOTIDE SEQUENCE [LARGE SCALE GENOMIC DNA]</scope>
    <source>
        <strain evidence="20">J5-5</strain>
    </source>
</reference>
<keyword evidence="12 16" id="KW-0406">Ion transport</keyword>
<keyword evidence="19" id="KW-0456">Lyase</keyword>
<evidence type="ECO:0000256" key="17">
    <source>
        <dbReference type="RuleBase" id="RU004278"/>
    </source>
</evidence>
<comment type="catalytic activity">
    <reaction evidence="15 16 17">
        <text>oxaloacetate + 2 Na(+)(in) + H(+) = pyruvate + 2 Na(+)(out) + CO2</text>
        <dbReference type="Rhea" id="RHEA:57724"/>
        <dbReference type="ChEBI" id="CHEBI:15361"/>
        <dbReference type="ChEBI" id="CHEBI:15378"/>
        <dbReference type="ChEBI" id="CHEBI:16452"/>
        <dbReference type="ChEBI" id="CHEBI:16526"/>
        <dbReference type="ChEBI" id="CHEBI:29101"/>
        <dbReference type="EC" id="7.2.4.2"/>
    </reaction>
</comment>
<dbReference type="RefSeq" id="WP_055318493.1">
    <property type="nucleotide sequence ID" value="NZ_CAWOKV010000014.1"/>
</dbReference>
<keyword evidence="11 16" id="KW-0915">Sodium</keyword>
<evidence type="ECO:0000256" key="3">
    <source>
        <dbReference type="ARBA" id="ARBA00004162"/>
    </source>
</evidence>
<feature type="region of interest" description="Disordered" evidence="18">
    <location>
        <begin position="45"/>
        <end position="65"/>
    </location>
</feature>
<dbReference type="GO" id="GO:0015451">
    <property type="term" value="F:decarboxylation-driven active transmembrane transporter activity"/>
    <property type="evidence" value="ECO:0007669"/>
    <property type="project" value="UniProtKB-EC"/>
</dbReference>
<sequence length="85" mass="9499">MEQSLFSEGLNLLMLGMGFVFIFLVFLVFATTFMSNVLTKFAPEPEPVRKSQKRAPAKPAKQTNDNELVAVIAAAVHHKNLQKNH</sequence>
<dbReference type="GO" id="GO:0036376">
    <property type="term" value="P:sodium ion export across plasma membrane"/>
    <property type="evidence" value="ECO:0007669"/>
    <property type="project" value="InterPro"/>
</dbReference>
<keyword evidence="14 16" id="KW-0739">Sodium transport</keyword>
<comment type="subunit">
    <text evidence="5 16">Heterotrimer of an alpha, a beta and a gamma subunit.</text>
</comment>
<evidence type="ECO:0000256" key="10">
    <source>
        <dbReference type="ARBA" id="ARBA00022989"/>
    </source>
</evidence>
<evidence type="ECO:0000256" key="13">
    <source>
        <dbReference type="ARBA" id="ARBA00023136"/>
    </source>
</evidence>
<dbReference type="Pfam" id="PF04277">
    <property type="entry name" value="OAD_gamma"/>
    <property type="match status" value="1"/>
</dbReference>
<keyword evidence="7 16" id="KW-1003">Cell membrane</keyword>
<dbReference type="EC" id="7.2.4.2" evidence="16"/>
<comment type="subcellular location">
    <subcellularLocation>
        <location evidence="3 16 17">Cell membrane</location>
        <topology evidence="3 16 17">Single-pass membrane protein</topology>
    </subcellularLocation>
</comment>
<keyword evidence="8 16" id="KW-0812">Transmembrane</keyword>
<evidence type="ECO:0000256" key="8">
    <source>
        <dbReference type="ARBA" id="ARBA00022692"/>
    </source>
</evidence>
<evidence type="ECO:0000313" key="19">
    <source>
        <dbReference type="EMBL" id="CDT00331.1"/>
    </source>
</evidence>
<dbReference type="HAMAP" id="MF_00404">
    <property type="entry name" value="OadG"/>
    <property type="match status" value="1"/>
</dbReference>
<evidence type="ECO:0000256" key="14">
    <source>
        <dbReference type="ARBA" id="ARBA00023201"/>
    </source>
</evidence>
<keyword evidence="10 16" id="KW-1133">Transmembrane helix</keyword>
<evidence type="ECO:0000313" key="20">
    <source>
        <dbReference type="Proteomes" id="UP000049495"/>
    </source>
</evidence>
<proteinExistence type="inferred from homology"/>
<protein>
    <recommendedName>
        <fullName evidence="16">Probable oxaloacetate decarboxylase gamma chain</fullName>
        <ecNumber evidence="16">7.2.4.2</ecNumber>
    </recommendedName>
</protein>